<dbReference type="OrthoDB" id="9800597at2"/>
<sequence length="102" mass="11432">MNKPEKHILVCASFRPSGEPKGKCHRKGSGDFLAYIENEVIDRGLEEVLVTSTCCLKQCDDGPIMVIYPDNIWYGHVENEEAIDAILDAMEDGEIAEDYVLE</sequence>
<dbReference type="RefSeq" id="WP_004074868.1">
    <property type="nucleotide sequence ID" value="NZ_CM001488.1"/>
</dbReference>
<dbReference type="eggNOG" id="COG3411">
    <property type="taxonomic scope" value="Bacteria"/>
</dbReference>
<dbReference type="HOGENOM" id="CLU_126515_1_0_7"/>
<gene>
    <name evidence="1" type="ORF">DespoDRAFT_03285</name>
</gene>
<dbReference type="SUPFAM" id="SSF52833">
    <property type="entry name" value="Thioredoxin-like"/>
    <property type="match status" value="1"/>
</dbReference>
<dbReference type="Proteomes" id="UP000005778">
    <property type="component" value="Chromosome"/>
</dbReference>
<organism evidence="1 2">
    <name type="scientific">Desulfobacter postgatei 2ac9</name>
    <dbReference type="NCBI Taxonomy" id="879212"/>
    <lineage>
        <taxon>Bacteria</taxon>
        <taxon>Pseudomonadati</taxon>
        <taxon>Thermodesulfobacteriota</taxon>
        <taxon>Desulfobacteria</taxon>
        <taxon>Desulfobacterales</taxon>
        <taxon>Desulfobacteraceae</taxon>
        <taxon>Desulfobacter</taxon>
    </lineage>
</organism>
<accession>I5B6F0</accession>
<dbReference type="EMBL" id="CM001488">
    <property type="protein sequence ID" value="EIM65063.1"/>
    <property type="molecule type" value="Genomic_DNA"/>
</dbReference>
<dbReference type="STRING" id="879212.DespoDRAFT_03285"/>
<dbReference type="AlphaFoldDB" id="I5B6F0"/>
<reference evidence="1 2" key="1">
    <citation type="submission" date="2011-09" db="EMBL/GenBank/DDBJ databases">
        <authorList>
            <consortium name="US DOE Joint Genome Institute (JGI-PGF)"/>
            <person name="Lucas S."/>
            <person name="Han J."/>
            <person name="Lapidus A."/>
            <person name="Cheng J.-F."/>
            <person name="Goodwin L."/>
            <person name="Pitluck S."/>
            <person name="Peters L."/>
            <person name="Land M.L."/>
            <person name="Hauser L."/>
            <person name="Orellana R."/>
            <person name="Lovley D."/>
            <person name="Woyke T.J."/>
        </authorList>
    </citation>
    <scope>NUCLEOTIDE SEQUENCE [LARGE SCALE GENOMIC DNA]</scope>
    <source>
        <strain evidence="1 2">2ac9</strain>
    </source>
</reference>
<evidence type="ECO:0000313" key="2">
    <source>
        <dbReference type="Proteomes" id="UP000005778"/>
    </source>
</evidence>
<dbReference type="Gene3D" id="3.40.30.10">
    <property type="entry name" value="Glutaredoxin"/>
    <property type="match status" value="1"/>
</dbReference>
<dbReference type="InterPro" id="IPR036249">
    <property type="entry name" value="Thioredoxin-like_sf"/>
</dbReference>
<protein>
    <submittedName>
        <fullName evidence="1">Ferredoxin</fullName>
    </submittedName>
</protein>
<evidence type="ECO:0000313" key="1">
    <source>
        <dbReference type="EMBL" id="EIM65063.1"/>
    </source>
</evidence>
<name>I5B6F0_9BACT</name>
<keyword evidence="2" id="KW-1185">Reference proteome</keyword>
<proteinExistence type="predicted"/>
<reference evidence="1 2" key="2">
    <citation type="submission" date="2012-02" db="EMBL/GenBank/DDBJ databases">
        <title>Improved High-Quality Draft sequence of Desulfobacter postgatei 2ac9.</title>
        <authorList>
            <consortium name="US DOE Joint Genome Institute"/>
            <person name="Lucas S."/>
            <person name="Han J."/>
            <person name="Lapidus A."/>
            <person name="Cheng J.-F."/>
            <person name="Goodwin L."/>
            <person name="Pitluck S."/>
            <person name="Peters L."/>
            <person name="Ovchinnikova G."/>
            <person name="Held B."/>
            <person name="Detter J.C."/>
            <person name="Han C."/>
            <person name="Tapia R."/>
            <person name="Land M."/>
            <person name="Hauser L."/>
            <person name="Kyrpides N."/>
            <person name="Ivanova N."/>
            <person name="Pagani I."/>
            <person name="Orellana R."/>
            <person name="Lovley D."/>
            <person name="Woyke T."/>
        </authorList>
    </citation>
    <scope>NUCLEOTIDE SEQUENCE [LARGE SCALE GENOMIC DNA]</scope>
    <source>
        <strain evidence="1 2">2ac9</strain>
    </source>
</reference>
<dbReference type="CDD" id="cd02980">
    <property type="entry name" value="TRX_Fd_family"/>
    <property type="match status" value="1"/>
</dbReference>